<reference evidence="1 2" key="1">
    <citation type="journal article" date="2019" name="Int. J. Syst. Evol. Microbiol.">
        <title>The Global Catalogue of Microorganisms (GCM) 10K type strain sequencing project: providing services to taxonomists for standard genome sequencing and annotation.</title>
        <authorList>
            <consortium name="The Broad Institute Genomics Platform"/>
            <consortium name="The Broad Institute Genome Sequencing Center for Infectious Disease"/>
            <person name="Wu L."/>
            <person name="Ma J."/>
        </authorList>
    </citation>
    <scope>NUCLEOTIDE SEQUENCE [LARGE SCALE GENOMIC DNA]</scope>
    <source>
        <strain evidence="1 2">JCM 13022</strain>
    </source>
</reference>
<name>A0ABN1VCG9_9PSEU</name>
<keyword evidence="2" id="KW-1185">Reference proteome</keyword>
<organism evidence="1 2">
    <name type="scientific">Prauserella alba</name>
    <dbReference type="NCBI Taxonomy" id="176898"/>
    <lineage>
        <taxon>Bacteria</taxon>
        <taxon>Bacillati</taxon>
        <taxon>Actinomycetota</taxon>
        <taxon>Actinomycetes</taxon>
        <taxon>Pseudonocardiales</taxon>
        <taxon>Pseudonocardiaceae</taxon>
        <taxon>Prauserella</taxon>
    </lineage>
</organism>
<gene>
    <name evidence="1" type="ORF">GCM10009675_25280</name>
</gene>
<dbReference type="NCBIfam" id="NF038094">
    <property type="entry name" value="CueP_fam"/>
    <property type="match status" value="1"/>
</dbReference>
<dbReference type="EMBL" id="BAAALM010000007">
    <property type="protein sequence ID" value="GAA1205408.1"/>
    <property type="molecule type" value="Genomic_DNA"/>
</dbReference>
<proteinExistence type="predicted"/>
<protein>
    <submittedName>
        <fullName evidence="1">CueP family metal-binding protein</fullName>
    </submittedName>
</protein>
<evidence type="ECO:0000313" key="1">
    <source>
        <dbReference type="EMBL" id="GAA1205408.1"/>
    </source>
</evidence>
<dbReference type="RefSeq" id="WP_253852616.1">
    <property type="nucleotide sequence ID" value="NZ_BAAALM010000007.1"/>
</dbReference>
<dbReference type="Pfam" id="PF21172">
    <property type="entry name" value="CueP"/>
    <property type="match status" value="1"/>
</dbReference>
<sequence length="202" mass="21539">MAHPAPRRRNRTTAAVSVLIAGLVLVGCSGPGPESAPPAGSPGGGLLAEHELAGLDAPEIIERLDRMHVDDRPSDLLASVRPDALVLSDERERAVELPMPDDEVYVSVAPYRQETHECHFHSLTTCRGELGNEAVRVVLTGPGGDVLVDETRKTFDNGFVGLWVPRGIEATLTVEHEGRAGTARIATRSGDDPTCITGLRLT</sequence>
<accession>A0ABN1VCG9</accession>
<dbReference type="Proteomes" id="UP001500467">
    <property type="component" value="Unassembled WGS sequence"/>
</dbReference>
<dbReference type="Gene3D" id="2.60.40.3700">
    <property type="match status" value="1"/>
</dbReference>
<evidence type="ECO:0000313" key="2">
    <source>
        <dbReference type="Proteomes" id="UP001500467"/>
    </source>
</evidence>
<dbReference type="InterPro" id="IPR047808">
    <property type="entry name" value="CueP-like"/>
</dbReference>
<dbReference type="PROSITE" id="PS51257">
    <property type="entry name" value="PROKAR_LIPOPROTEIN"/>
    <property type="match status" value="1"/>
</dbReference>
<comment type="caution">
    <text evidence="1">The sequence shown here is derived from an EMBL/GenBank/DDBJ whole genome shotgun (WGS) entry which is preliminary data.</text>
</comment>